<evidence type="ECO:0000256" key="4">
    <source>
        <dbReference type="PIRSR" id="PIRSR015582-1"/>
    </source>
</evidence>
<organism evidence="7 8">
    <name type="scientific">Trichosporon asahii var. asahii (strain ATCC 90039 / CBS 2479 / JCM 2466 / KCTC 7840 / NBRC 103889/ NCYC 2677 / UAMH 7654)</name>
    <name type="common">Yeast</name>
    <dbReference type="NCBI Taxonomy" id="1186058"/>
    <lineage>
        <taxon>Eukaryota</taxon>
        <taxon>Fungi</taxon>
        <taxon>Dikarya</taxon>
        <taxon>Basidiomycota</taxon>
        <taxon>Agaricomycotina</taxon>
        <taxon>Tremellomycetes</taxon>
        <taxon>Trichosporonales</taxon>
        <taxon>Trichosporonaceae</taxon>
        <taxon>Trichosporon</taxon>
    </lineage>
</organism>
<dbReference type="HOGENOM" id="CLU_044864_1_1_1"/>
<evidence type="ECO:0000256" key="2">
    <source>
        <dbReference type="ARBA" id="ARBA00022723"/>
    </source>
</evidence>
<evidence type="ECO:0000313" key="8">
    <source>
        <dbReference type="Proteomes" id="UP000002748"/>
    </source>
</evidence>
<protein>
    <recommendedName>
        <fullName evidence="6">HpcH/HpaI aldolase/citrate lyase domain-containing protein</fullName>
    </recommendedName>
</protein>
<dbReference type="InterPro" id="IPR011206">
    <property type="entry name" value="Citrate_lyase_beta/mcl1/mcl2"/>
</dbReference>
<dbReference type="PANTHER" id="PTHR32308">
    <property type="entry name" value="LYASE BETA SUBUNIT, PUTATIVE (AFU_ORTHOLOGUE AFUA_4G13030)-RELATED"/>
    <property type="match status" value="1"/>
</dbReference>
<dbReference type="RefSeq" id="XP_014179340.1">
    <property type="nucleotide sequence ID" value="XM_014323865.1"/>
</dbReference>
<dbReference type="VEuPathDB" id="FungiDB:A1Q1_02604"/>
<dbReference type="PANTHER" id="PTHR32308:SF0">
    <property type="entry name" value="HPCH_HPAI ALDOLASE_CITRATE LYASE DOMAIN-CONTAINING PROTEIN"/>
    <property type="match status" value="1"/>
</dbReference>
<comment type="cofactor">
    <cofactor evidence="1">
        <name>Mg(2+)</name>
        <dbReference type="ChEBI" id="CHEBI:18420"/>
    </cofactor>
</comment>
<proteinExistence type="predicted"/>
<feature type="binding site" evidence="4">
    <location>
        <position position="106"/>
    </location>
    <ligand>
        <name>substrate</name>
    </ligand>
</feature>
<reference evidence="7 8" key="1">
    <citation type="journal article" date="2012" name="Eukaryot. Cell">
        <title>Draft genome sequence of CBS 2479, the standard type strain of Trichosporon asahii.</title>
        <authorList>
            <person name="Yang R.Y."/>
            <person name="Li H.T."/>
            <person name="Zhu H."/>
            <person name="Zhou G.P."/>
            <person name="Wang M."/>
            <person name="Wang L."/>
        </authorList>
    </citation>
    <scope>NUCLEOTIDE SEQUENCE [LARGE SCALE GENOMIC DNA]</scope>
    <source>
        <strain evidence="8">ATCC 90039 / CBS 2479 / JCM 2466 / KCTC 7840 / NCYC 2677 / UAMH 7654</strain>
    </source>
</reference>
<dbReference type="KEGG" id="tasa:A1Q1_02604"/>
<gene>
    <name evidence="7" type="ORF">A1Q1_02604</name>
</gene>
<dbReference type="GO" id="GO:0003824">
    <property type="term" value="F:catalytic activity"/>
    <property type="evidence" value="ECO:0007669"/>
    <property type="project" value="InterPro"/>
</dbReference>
<evidence type="ECO:0000256" key="1">
    <source>
        <dbReference type="ARBA" id="ARBA00001946"/>
    </source>
</evidence>
<dbReference type="EMBL" id="ALBS01000206">
    <property type="protein sequence ID" value="EJT48321.1"/>
    <property type="molecule type" value="Genomic_DNA"/>
</dbReference>
<evidence type="ECO:0000259" key="6">
    <source>
        <dbReference type="Pfam" id="PF03328"/>
    </source>
</evidence>
<evidence type="ECO:0000256" key="3">
    <source>
        <dbReference type="ARBA" id="ARBA00022842"/>
    </source>
</evidence>
<dbReference type="Proteomes" id="UP000002748">
    <property type="component" value="Unassembled WGS sequence"/>
</dbReference>
<dbReference type="InterPro" id="IPR005000">
    <property type="entry name" value="Aldolase/citrate-lyase_domain"/>
</dbReference>
<feature type="binding site" evidence="5">
    <location>
        <position position="200"/>
    </location>
    <ligand>
        <name>Mg(2+)</name>
        <dbReference type="ChEBI" id="CHEBI:18420"/>
    </ligand>
</feature>
<keyword evidence="2 5" id="KW-0479">Metal-binding</keyword>
<evidence type="ECO:0000313" key="7">
    <source>
        <dbReference type="EMBL" id="EJT48321.1"/>
    </source>
</evidence>
<dbReference type="Pfam" id="PF03328">
    <property type="entry name" value="HpcH_HpaI"/>
    <property type="match status" value="1"/>
</dbReference>
<comment type="caution">
    <text evidence="7">The sequence shown here is derived from an EMBL/GenBank/DDBJ whole genome shotgun (WGS) entry which is preliminary data.</text>
</comment>
<dbReference type="SUPFAM" id="SSF51621">
    <property type="entry name" value="Phosphoenolpyruvate/pyruvate domain"/>
    <property type="match status" value="1"/>
</dbReference>
<dbReference type="Gene3D" id="3.20.20.60">
    <property type="entry name" value="Phosphoenolpyruvate-binding domains"/>
    <property type="match status" value="1"/>
</dbReference>
<accession>J5SZ80</accession>
<feature type="domain" description="HpcH/HpaI aldolase/citrate lyase" evidence="6">
    <location>
        <begin position="50"/>
        <end position="268"/>
    </location>
</feature>
<sequence length="344" mass="37276">MFARNAVKFKAPLGARGIAVVPNDLPPVLRRAMLYGKFTPLALVPPYRGLPGSNPRMLEKSLASPADSISYDLEDAVAPAQKPEARRLVSDMLNSGKRPKGEVMIRINAVGTGFEEDDVKTALTTRNVSAIALPKTNSPDHIAWLVSRINEYAPAERRTGGASPMRIVGMIESAEAMVNIHEIAASGQGHLDSLLFAAEDYCADVGITRTPSMQELLYHRSRLVVAAKAWGLQAIDLVCVNFKQPEVLARECEDGHRLGFTGKQAIHPNQVEEIQRAYAPSDKAIRKAARVKFSFELNDQAGKGAYALDGAMIDAPVYKQALKVLSLASAAGLPIPEITEKDIQ</sequence>
<dbReference type="GO" id="GO:0006107">
    <property type="term" value="P:oxaloacetate metabolic process"/>
    <property type="evidence" value="ECO:0007669"/>
    <property type="project" value="TreeGrafter"/>
</dbReference>
<dbReference type="PIRSF" id="PIRSF015582">
    <property type="entry name" value="Cit_lyase_B"/>
    <property type="match status" value="1"/>
</dbReference>
<dbReference type="GO" id="GO:0000287">
    <property type="term" value="F:magnesium ion binding"/>
    <property type="evidence" value="ECO:0007669"/>
    <property type="project" value="TreeGrafter"/>
</dbReference>
<feature type="binding site" evidence="4">
    <location>
        <position position="172"/>
    </location>
    <ligand>
        <name>substrate</name>
    </ligand>
</feature>
<dbReference type="GeneID" id="25986117"/>
<evidence type="ECO:0000256" key="5">
    <source>
        <dbReference type="PIRSR" id="PIRSR015582-2"/>
    </source>
</evidence>
<dbReference type="InterPro" id="IPR040442">
    <property type="entry name" value="Pyrv_kinase-like_dom_sf"/>
</dbReference>
<keyword evidence="3 5" id="KW-0460">Magnesium</keyword>
<dbReference type="OrthoDB" id="1773at2759"/>
<name>J5SZ80_TRIAS</name>
<dbReference type="InterPro" id="IPR015813">
    <property type="entry name" value="Pyrv/PenolPyrv_kinase-like_dom"/>
</dbReference>
<dbReference type="AlphaFoldDB" id="J5SZ80"/>
<feature type="binding site" evidence="5">
    <location>
        <position position="172"/>
    </location>
    <ligand>
        <name>Mg(2+)</name>
        <dbReference type="ChEBI" id="CHEBI:18420"/>
    </ligand>
</feature>